<dbReference type="RefSeq" id="WP_017260869.1">
    <property type="nucleotide sequence ID" value="NZ_AUAW01000009.1"/>
</dbReference>
<dbReference type="SUPFAM" id="SSF82549">
    <property type="entry name" value="DAK1/DegV-like"/>
    <property type="match status" value="1"/>
</dbReference>
<keyword evidence="4" id="KW-1185">Reference proteome</keyword>
<reference evidence="3 4" key="1">
    <citation type="journal article" date="2015" name="Genome Announc.">
        <title>Expanding the biotechnology potential of lactobacilli through comparative genomics of 213 strains and associated genera.</title>
        <authorList>
            <person name="Sun Z."/>
            <person name="Harris H.M."/>
            <person name="McCann A."/>
            <person name="Guo C."/>
            <person name="Argimon S."/>
            <person name="Zhang W."/>
            <person name="Yang X."/>
            <person name="Jeffery I.B."/>
            <person name="Cooney J.C."/>
            <person name="Kagawa T.F."/>
            <person name="Liu W."/>
            <person name="Song Y."/>
            <person name="Salvetti E."/>
            <person name="Wrobel A."/>
            <person name="Rasinkangas P."/>
            <person name="Parkhill J."/>
            <person name="Rea M.C."/>
            <person name="O'Sullivan O."/>
            <person name="Ritari J."/>
            <person name="Douillard F.P."/>
            <person name="Paul Ross R."/>
            <person name="Yang R."/>
            <person name="Briner A.E."/>
            <person name="Felis G.E."/>
            <person name="de Vos W.M."/>
            <person name="Barrangou R."/>
            <person name="Klaenhammer T.R."/>
            <person name="Caufield P.W."/>
            <person name="Cui Y."/>
            <person name="Zhang H."/>
            <person name="O'Toole P.W."/>
        </authorList>
    </citation>
    <scope>NUCLEOTIDE SEQUENCE [LARGE SCALE GENOMIC DNA]</scope>
    <source>
        <strain evidence="3 4">DSM 15814</strain>
    </source>
</reference>
<dbReference type="PANTHER" id="PTHR33434:SF2">
    <property type="entry name" value="FATTY ACID-BINDING PROTEIN TM_1468"/>
    <property type="match status" value="1"/>
</dbReference>
<dbReference type="PROSITE" id="PS51482">
    <property type="entry name" value="DEGV"/>
    <property type="match status" value="1"/>
</dbReference>
<comment type="function">
    <text evidence="1">May bind long-chain fatty acids, such as palmitate, and may play a role in lipid transport or fatty acid metabolism.</text>
</comment>
<sequence>MTEEKIALLVDSASDVPEHIFTQYENIVAVPMQLMIDGKTYSDRETIEPDDFYRLQSAAKELPKTASPVMGDVINRLAELKKRGFTHVIGITISGALSVTNSLFKQVAETQDSVRMVVIDTKNIGVGSGLFANYAESLIDQQLPFDTIIDKLNASVPKSSVYIYIPTLKYLRAGGRIGRVAGFFGAALNIKPIITCDSDGVYTAIAKARTEKKAVQKMVELATQKIATNKNARVAVAQGLNEPLLKQVTGDLQNRFPSLNIETGNISPALGVHTGPGLVGIAVQVG</sequence>
<name>A0A0R1RB63_9LACO</name>
<dbReference type="eggNOG" id="COG1307">
    <property type="taxonomic scope" value="Bacteria"/>
</dbReference>
<dbReference type="Gene3D" id="3.40.50.10170">
    <property type="match status" value="1"/>
</dbReference>
<dbReference type="InterPro" id="IPR050270">
    <property type="entry name" value="DegV_domain_contain"/>
</dbReference>
<comment type="caution">
    <text evidence="3">The sequence shown here is derived from an EMBL/GenBank/DDBJ whole genome shotgun (WGS) entry which is preliminary data.</text>
</comment>
<dbReference type="PANTHER" id="PTHR33434">
    <property type="entry name" value="DEGV DOMAIN-CONTAINING PROTEIN DR_1986-RELATED"/>
    <property type="match status" value="1"/>
</dbReference>
<keyword evidence="2" id="KW-0446">Lipid-binding</keyword>
<dbReference type="AlphaFoldDB" id="A0A0R1RB63"/>
<protein>
    <submittedName>
        <fullName evidence="3">EDD domain protein, DegV family</fullName>
    </submittedName>
</protein>
<evidence type="ECO:0000256" key="2">
    <source>
        <dbReference type="ARBA" id="ARBA00023121"/>
    </source>
</evidence>
<dbReference type="PATRIC" id="fig|1114972.6.peg.2742"/>
<dbReference type="Pfam" id="PF02645">
    <property type="entry name" value="DegV"/>
    <property type="match status" value="1"/>
</dbReference>
<proteinExistence type="predicted"/>
<organism evidence="3 4">
    <name type="scientific">Furfurilactobacillus rossiae DSM 15814</name>
    <dbReference type="NCBI Taxonomy" id="1114972"/>
    <lineage>
        <taxon>Bacteria</taxon>
        <taxon>Bacillati</taxon>
        <taxon>Bacillota</taxon>
        <taxon>Bacilli</taxon>
        <taxon>Lactobacillales</taxon>
        <taxon>Lactobacillaceae</taxon>
        <taxon>Furfurilactobacillus</taxon>
    </lineage>
</organism>
<dbReference type="EMBL" id="AZFF01000009">
    <property type="protein sequence ID" value="KRL54336.1"/>
    <property type="molecule type" value="Genomic_DNA"/>
</dbReference>
<evidence type="ECO:0000313" key="3">
    <source>
        <dbReference type="EMBL" id="KRL54336.1"/>
    </source>
</evidence>
<evidence type="ECO:0000256" key="1">
    <source>
        <dbReference type="ARBA" id="ARBA00003238"/>
    </source>
</evidence>
<dbReference type="STRING" id="1114972.FD35_GL002676"/>
<dbReference type="InterPro" id="IPR003797">
    <property type="entry name" value="DegV"/>
</dbReference>
<accession>A0A0R1RB63</accession>
<dbReference type="NCBIfam" id="TIGR00762">
    <property type="entry name" value="DegV"/>
    <property type="match status" value="1"/>
</dbReference>
<dbReference type="Proteomes" id="UP000051999">
    <property type="component" value="Unassembled WGS sequence"/>
</dbReference>
<dbReference type="GO" id="GO:0008289">
    <property type="term" value="F:lipid binding"/>
    <property type="evidence" value="ECO:0007669"/>
    <property type="project" value="UniProtKB-KW"/>
</dbReference>
<dbReference type="Gene3D" id="3.30.1180.10">
    <property type="match status" value="1"/>
</dbReference>
<dbReference type="OrthoDB" id="5429275at2"/>
<dbReference type="InterPro" id="IPR043168">
    <property type="entry name" value="DegV_C"/>
</dbReference>
<evidence type="ECO:0000313" key="4">
    <source>
        <dbReference type="Proteomes" id="UP000051999"/>
    </source>
</evidence>
<gene>
    <name evidence="3" type="ORF">FD35_GL002676</name>
</gene>